<evidence type="ECO:0000256" key="7">
    <source>
        <dbReference type="SAM" id="Phobius"/>
    </source>
</evidence>
<feature type="transmembrane region" description="Helical" evidence="7">
    <location>
        <begin position="67"/>
        <end position="90"/>
    </location>
</feature>
<evidence type="ECO:0000256" key="2">
    <source>
        <dbReference type="ARBA" id="ARBA00010792"/>
    </source>
</evidence>
<evidence type="ECO:0000256" key="6">
    <source>
        <dbReference type="ARBA" id="ARBA00023136"/>
    </source>
</evidence>
<keyword evidence="10" id="KW-1185">Reference proteome</keyword>
<evidence type="ECO:0000256" key="4">
    <source>
        <dbReference type="ARBA" id="ARBA00022692"/>
    </source>
</evidence>
<feature type="domain" description="VTT" evidence="8">
    <location>
        <begin position="49"/>
        <end position="176"/>
    </location>
</feature>
<dbReference type="Pfam" id="PF09335">
    <property type="entry name" value="VTT_dom"/>
    <property type="match status" value="1"/>
</dbReference>
<evidence type="ECO:0000259" key="8">
    <source>
        <dbReference type="Pfam" id="PF09335"/>
    </source>
</evidence>
<sequence>MSFLPMAATAATSPETTGGLVGWVTSVMEALGGPGAGLLVALENLFPPIPSEVILPLAGFASSQGNLSLVGAIIWTTLGSLVGATVLYYIGALVGRDRIRWIADKLPLVNVADFDKTEAWFSKHGTKAILIGRLIPIFRSLISIPAGIERMPLPIFLGLTGIGSLVWNSALIGAGYGLGENWHVVERYIGWFQAAVIVVCVLAVGYFVVTRLRRRRAEAGKHAG</sequence>
<keyword evidence="3" id="KW-1003">Cell membrane</keyword>
<dbReference type="PANTHER" id="PTHR42709">
    <property type="entry name" value="ALKALINE PHOSPHATASE LIKE PROTEIN"/>
    <property type="match status" value="1"/>
</dbReference>
<name>A0ABV7Y4Y3_9ACTN</name>
<comment type="subcellular location">
    <subcellularLocation>
        <location evidence="1">Cell membrane</location>
        <topology evidence="1">Multi-pass membrane protein</topology>
    </subcellularLocation>
</comment>
<comment type="caution">
    <text evidence="9">The sequence shown here is derived from an EMBL/GenBank/DDBJ whole genome shotgun (WGS) entry which is preliminary data.</text>
</comment>
<dbReference type="EMBL" id="JBHRZH010000004">
    <property type="protein sequence ID" value="MFC3760093.1"/>
    <property type="molecule type" value="Genomic_DNA"/>
</dbReference>
<evidence type="ECO:0000256" key="3">
    <source>
        <dbReference type="ARBA" id="ARBA00022475"/>
    </source>
</evidence>
<dbReference type="RefSeq" id="WP_239554034.1">
    <property type="nucleotide sequence ID" value="NZ_JAFBCM010000001.1"/>
</dbReference>
<gene>
    <name evidence="9" type="ORF">ACFOUW_04545</name>
</gene>
<evidence type="ECO:0000256" key="5">
    <source>
        <dbReference type="ARBA" id="ARBA00022989"/>
    </source>
</evidence>
<feature type="transmembrane region" description="Helical" evidence="7">
    <location>
        <begin position="155"/>
        <end position="176"/>
    </location>
</feature>
<dbReference type="PANTHER" id="PTHR42709:SF6">
    <property type="entry name" value="UNDECAPRENYL PHOSPHATE TRANSPORTER A"/>
    <property type="match status" value="1"/>
</dbReference>
<keyword evidence="6 7" id="KW-0472">Membrane</keyword>
<comment type="similarity">
    <text evidence="2">Belongs to the DedA family.</text>
</comment>
<evidence type="ECO:0000256" key="1">
    <source>
        <dbReference type="ARBA" id="ARBA00004651"/>
    </source>
</evidence>
<keyword evidence="5 7" id="KW-1133">Transmembrane helix</keyword>
<feature type="transmembrane region" description="Helical" evidence="7">
    <location>
        <begin position="188"/>
        <end position="209"/>
    </location>
</feature>
<organism evidence="9 10">
    <name type="scientific">Tenggerimyces flavus</name>
    <dbReference type="NCBI Taxonomy" id="1708749"/>
    <lineage>
        <taxon>Bacteria</taxon>
        <taxon>Bacillati</taxon>
        <taxon>Actinomycetota</taxon>
        <taxon>Actinomycetes</taxon>
        <taxon>Propionibacteriales</taxon>
        <taxon>Nocardioidaceae</taxon>
        <taxon>Tenggerimyces</taxon>
    </lineage>
</organism>
<dbReference type="InterPro" id="IPR051311">
    <property type="entry name" value="DedA_domain"/>
</dbReference>
<protein>
    <submittedName>
        <fullName evidence="9">DedA family protein</fullName>
    </submittedName>
</protein>
<keyword evidence="4 7" id="KW-0812">Transmembrane</keyword>
<evidence type="ECO:0000313" key="10">
    <source>
        <dbReference type="Proteomes" id="UP001595699"/>
    </source>
</evidence>
<proteinExistence type="inferred from homology"/>
<reference evidence="10" key="1">
    <citation type="journal article" date="2019" name="Int. J. Syst. Evol. Microbiol.">
        <title>The Global Catalogue of Microorganisms (GCM) 10K type strain sequencing project: providing services to taxonomists for standard genome sequencing and annotation.</title>
        <authorList>
            <consortium name="The Broad Institute Genomics Platform"/>
            <consortium name="The Broad Institute Genome Sequencing Center for Infectious Disease"/>
            <person name="Wu L."/>
            <person name="Ma J."/>
        </authorList>
    </citation>
    <scope>NUCLEOTIDE SEQUENCE [LARGE SCALE GENOMIC DNA]</scope>
    <source>
        <strain evidence="10">CGMCC 4.7241</strain>
    </source>
</reference>
<dbReference type="Proteomes" id="UP001595699">
    <property type="component" value="Unassembled WGS sequence"/>
</dbReference>
<accession>A0ABV7Y4Y3</accession>
<evidence type="ECO:0000313" key="9">
    <source>
        <dbReference type="EMBL" id="MFC3760093.1"/>
    </source>
</evidence>
<dbReference type="InterPro" id="IPR032816">
    <property type="entry name" value="VTT_dom"/>
</dbReference>